<dbReference type="GO" id="GO:0008374">
    <property type="term" value="F:O-acyltransferase activity"/>
    <property type="evidence" value="ECO:0007669"/>
    <property type="project" value="TreeGrafter"/>
</dbReference>
<feature type="transmembrane region" description="Helical" evidence="7">
    <location>
        <begin position="418"/>
        <end position="438"/>
    </location>
</feature>
<dbReference type="Proteomes" id="UP000019373">
    <property type="component" value="Unassembled WGS sequence"/>
</dbReference>
<feature type="transmembrane region" description="Helical" evidence="7">
    <location>
        <begin position="378"/>
        <end position="398"/>
    </location>
</feature>
<keyword evidence="9" id="KW-1185">Reference proteome</keyword>
<evidence type="ECO:0000256" key="1">
    <source>
        <dbReference type="ARBA" id="ARBA00004141"/>
    </source>
</evidence>
<dbReference type="PANTHER" id="PTHR13285">
    <property type="entry name" value="ACYLTRANSFERASE"/>
    <property type="match status" value="1"/>
</dbReference>
<keyword evidence="5 7" id="KW-0472">Membrane</keyword>
<dbReference type="OrthoDB" id="420606at2759"/>
<accession>U1HJL2</accession>
<evidence type="ECO:0000313" key="9">
    <source>
        <dbReference type="Proteomes" id="UP000019373"/>
    </source>
</evidence>
<dbReference type="Pfam" id="PF03062">
    <property type="entry name" value="MBOAT"/>
    <property type="match status" value="1"/>
</dbReference>
<feature type="transmembrane region" description="Helical" evidence="7">
    <location>
        <begin position="508"/>
        <end position="525"/>
    </location>
</feature>
<evidence type="ECO:0008006" key="10">
    <source>
        <dbReference type="Google" id="ProtNLM"/>
    </source>
</evidence>
<evidence type="ECO:0000256" key="3">
    <source>
        <dbReference type="ARBA" id="ARBA00022692"/>
    </source>
</evidence>
<dbReference type="HOGENOM" id="CLU_021430_1_1_1"/>
<sequence length="641" mass="72989">MEAIHLFRRLYSLDTLDTRLTTSSHTPLTIATEESPEKSTSERTVEQNPANLPPKVLPAKWRTPEFCLYFAVITLVLPLMFRSVMKVSRSSHPNYPKFEDLLSPGWIPGRKIDNSDAQYSSFRENIPYMAIVVLVQPLLRRVYNAVLPSPTASHDAVRSTKDEATKKKDLASADDRFVQRSSFDLYFALVFLAVLHGFSALKILLILYINFNMATRIPKEYIPTTTWVFNIGILFVNEFCHGYHYASVAKAVFPLSASASTWGNFLDTYGGLVPRWEILFNITILRLISFNMDYYWSLERSRSSSPVEKKQLDPTSLSERDRVTLPAPHATYHSFRIYLSYTLYSPLYLAGPILTFNDYISQTRHPSPTLSRTRTSLYAIRFLLLLLCMELLLHYIYTVAICASSPNWHTYTPFQLSMLGYFNLQIIWLKLLIPFRFFRLWALLDGMDPPENVVRCMSDNYSTLAFWRGWHRSFNRWIVRYIYVPLGGGSGGGGAGTRTGKGEGASKLRGVLNTLAVFTFVALWHDINLRLLMWGWLITLFVVPEILATMAFPASKWKDRPDAYRVICGIGAVGNILMMMAANLVGFAIGIEGLKGMLRALVGTRDGLAFLATACVVLFMAVQVMFECRESERRRGIRLKF</sequence>
<keyword evidence="3 7" id="KW-0812">Transmembrane</keyword>
<dbReference type="InterPro" id="IPR004299">
    <property type="entry name" value="MBOAT_fam"/>
</dbReference>
<dbReference type="InterPro" id="IPR051085">
    <property type="entry name" value="MB_O-acyltransferase"/>
</dbReference>
<dbReference type="AlphaFoldDB" id="U1HJL2"/>
<gene>
    <name evidence="8" type="ORF">EPUS_04708</name>
</gene>
<dbReference type="GO" id="GO:0006506">
    <property type="term" value="P:GPI anchor biosynthetic process"/>
    <property type="evidence" value="ECO:0007669"/>
    <property type="project" value="TreeGrafter"/>
</dbReference>
<feature type="transmembrane region" description="Helical" evidence="7">
    <location>
        <begin position="608"/>
        <end position="626"/>
    </location>
</feature>
<dbReference type="GO" id="GO:0016020">
    <property type="term" value="C:membrane"/>
    <property type="evidence" value="ECO:0007669"/>
    <property type="project" value="UniProtKB-SubCell"/>
</dbReference>
<dbReference type="EMBL" id="KE721317">
    <property type="protein sequence ID" value="ERF70430.1"/>
    <property type="molecule type" value="Genomic_DNA"/>
</dbReference>
<comment type="similarity">
    <text evidence="2">Belongs to the membrane-bound acyltransferase family.</text>
</comment>
<keyword evidence="4 7" id="KW-1133">Transmembrane helix</keyword>
<organism evidence="8 9">
    <name type="scientific">Endocarpon pusillum (strain Z07020 / HMAS-L-300199)</name>
    <name type="common">Lichen-forming fungus</name>
    <dbReference type="NCBI Taxonomy" id="1263415"/>
    <lineage>
        <taxon>Eukaryota</taxon>
        <taxon>Fungi</taxon>
        <taxon>Dikarya</taxon>
        <taxon>Ascomycota</taxon>
        <taxon>Pezizomycotina</taxon>
        <taxon>Eurotiomycetes</taxon>
        <taxon>Chaetothyriomycetidae</taxon>
        <taxon>Verrucariales</taxon>
        <taxon>Verrucariaceae</taxon>
        <taxon>Endocarpon</taxon>
    </lineage>
</organism>
<feature type="transmembrane region" description="Helical" evidence="7">
    <location>
        <begin position="185"/>
        <end position="209"/>
    </location>
</feature>
<feature type="transmembrane region" description="Helical" evidence="7">
    <location>
        <begin position="66"/>
        <end position="85"/>
    </location>
</feature>
<feature type="transmembrane region" description="Helical" evidence="7">
    <location>
        <begin position="564"/>
        <end position="588"/>
    </location>
</feature>
<evidence type="ECO:0000256" key="6">
    <source>
        <dbReference type="SAM" id="MobiDB-lite"/>
    </source>
</evidence>
<dbReference type="OMA" id="GWHRSYN"/>
<feature type="transmembrane region" description="Helical" evidence="7">
    <location>
        <begin position="531"/>
        <end position="552"/>
    </location>
</feature>
<evidence type="ECO:0000256" key="5">
    <source>
        <dbReference type="ARBA" id="ARBA00023136"/>
    </source>
</evidence>
<dbReference type="GeneID" id="19239662"/>
<name>U1HJL2_ENDPU</name>
<evidence type="ECO:0000256" key="7">
    <source>
        <dbReference type="SAM" id="Phobius"/>
    </source>
</evidence>
<protein>
    <recommendedName>
        <fullName evidence="10">Glycerol uptake protein 1</fullName>
    </recommendedName>
</protein>
<dbReference type="GO" id="GO:0005783">
    <property type="term" value="C:endoplasmic reticulum"/>
    <property type="evidence" value="ECO:0007669"/>
    <property type="project" value="TreeGrafter"/>
</dbReference>
<proteinExistence type="inferred from homology"/>
<reference evidence="9" key="1">
    <citation type="journal article" date="2014" name="BMC Genomics">
        <title>Genome characteristics reveal the impact of lichenization on lichen-forming fungus Endocarpon pusillum Hedwig (Verrucariales, Ascomycota).</title>
        <authorList>
            <person name="Wang Y.-Y."/>
            <person name="Liu B."/>
            <person name="Zhang X.-Y."/>
            <person name="Zhou Q.-M."/>
            <person name="Zhang T."/>
            <person name="Li H."/>
            <person name="Yu Y.-F."/>
            <person name="Zhang X.-L."/>
            <person name="Hao X.-Y."/>
            <person name="Wang M."/>
            <person name="Wang L."/>
            <person name="Wei J.-C."/>
        </authorList>
    </citation>
    <scope>NUCLEOTIDE SEQUENCE [LARGE SCALE GENOMIC DNA]</scope>
    <source>
        <strain evidence="9">Z07020 / HMAS-L-300199</strain>
    </source>
</reference>
<feature type="region of interest" description="Disordered" evidence="6">
    <location>
        <begin position="24"/>
        <end position="49"/>
    </location>
</feature>
<dbReference type="PANTHER" id="PTHR13285:SF18">
    <property type="entry name" value="PROTEIN-CYSTEINE N-PALMITOYLTRANSFERASE RASP"/>
    <property type="match status" value="1"/>
</dbReference>
<dbReference type="RefSeq" id="XP_007803888.1">
    <property type="nucleotide sequence ID" value="XM_007805697.1"/>
</dbReference>
<evidence type="ECO:0000256" key="2">
    <source>
        <dbReference type="ARBA" id="ARBA00010323"/>
    </source>
</evidence>
<evidence type="ECO:0000313" key="8">
    <source>
        <dbReference type="EMBL" id="ERF70430.1"/>
    </source>
</evidence>
<dbReference type="eggNOG" id="KOG3860">
    <property type="taxonomic scope" value="Eukaryota"/>
</dbReference>
<feature type="compositionally biased region" description="Basic and acidic residues" evidence="6">
    <location>
        <begin position="35"/>
        <end position="45"/>
    </location>
</feature>
<evidence type="ECO:0000256" key="4">
    <source>
        <dbReference type="ARBA" id="ARBA00022989"/>
    </source>
</evidence>
<comment type="subcellular location">
    <subcellularLocation>
        <location evidence="1">Membrane</location>
        <topology evidence="1">Multi-pass membrane protein</topology>
    </subcellularLocation>
</comment>